<dbReference type="AlphaFoldDB" id="A0AAP0L8L6"/>
<organism evidence="1 2">
    <name type="scientific">Stephania yunnanensis</name>
    <dbReference type="NCBI Taxonomy" id="152371"/>
    <lineage>
        <taxon>Eukaryota</taxon>
        <taxon>Viridiplantae</taxon>
        <taxon>Streptophyta</taxon>
        <taxon>Embryophyta</taxon>
        <taxon>Tracheophyta</taxon>
        <taxon>Spermatophyta</taxon>
        <taxon>Magnoliopsida</taxon>
        <taxon>Ranunculales</taxon>
        <taxon>Menispermaceae</taxon>
        <taxon>Menispermoideae</taxon>
        <taxon>Cissampelideae</taxon>
        <taxon>Stephania</taxon>
    </lineage>
</organism>
<dbReference type="Proteomes" id="UP001420932">
    <property type="component" value="Unassembled WGS sequence"/>
</dbReference>
<gene>
    <name evidence="1" type="ORF">Syun_005531</name>
</gene>
<name>A0AAP0L8L6_9MAGN</name>
<reference evidence="1 2" key="1">
    <citation type="submission" date="2024-01" db="EMBL/GenBank/DDBJ databases">
        <title>Genome assemblies of Stephania.</title>
        <authorList>
            <person name="Yang L."/>
        </authorList>
    </citation>
    <scope>NUCLEOTIDE SEQUENCE [LARGE SCALE GENOMIC DNA]</scope>
    <source>
        <strain evidence="1">YNDBR</strain>
        <tissue evidence="1">Leaf</tissue>
    </source>
</reference>
<protein>
    <submittedName>
        <fullName evidence="1">Uncharacterized protein</fullName>
    </submittedName>
</protein>
<evidence type="ECO:0000313" key="1">
    <source>
        <dbReference type="EMBL" id="KAK9164629.1"/>
    </source>
</evidence>
<evidence type="ECO:0000313" key="2">
    <source>
        <dbReference type="Proteomes" id="UP001420932"/>
    </source>
</evidence>
<accession>A0AAP0L8L6</accession>
<comment type="caution">
    <text evidence="1">The sequence shown here is derived from an EMBL/GenBank/DDBJ whole genome shotgun (WGS) entry which is preliminary data.</text>
</comment>
<proteinExistence type="predicted"/>
<keyword evidence="2" id="KW-1185">Reference proteome</keyword>
<dbReference type="EMBL" id="JBBNAF010000002">
    <property type="protein sequence ID" value="KAK9164629.1"/>
    <property type="molecule type" value="Genomic_DNA"/>
</dbReference>
<sequence length="107" mass="12481">MDVFVYVCKKKGKRLFMWVCQRVSYRGYWHSVHLQRSSSSSSSSSIISLIKLINGGGHPVNNTLWVSLCKTSMIYVITTQRPTLFFSSRSFSLANTLLHVRYWYYSR</sequence>